<dbReference type="AlphaFoldDB" id="A0A2S0MEC7"/>
<dbReference type="GO" id="GO:0016614">
    <property type="term" value="F:oxidoreductase activity, acting on CH-OH group of donors"/>
    <property type="evidence" value="ECO:0007669"/>
    <property type="project" value="UniProtKB-ARBA"/>
</dbReference>
<accession>A0A2S0MEC7</accession>
<name>A0A2S0MEC7_9BURK</name>
<dbReference type="FunFam" id="3.20.20.70:FF:000029">
    <property type="entry name" value="L-lactate dehydrogenase"/>
    <property type="match status" value="1"/>
</dbReference>
<dbReference type="EMBL" id="CP027666">
    <property type="protein sequence ID" value="AVO34180.1"/>
    <property type="molecule type" value="Genomic_DNA"/>
</dbReference>
<dbReference type="KEGG" id="otk:C6570_07945"/>
<feature type="binding site" evidence="7">
    <location>
        <position position="173"/>
    </location>
    <ligand>
        <name>glyoxylate</name>
        <dbReference type="ChEBI" id="CHEBI:36655"/>
    </ligand>
</feature>
<feature type="binding site" evidence="7">
    <location>
        <position position="136"/>
    </location>
    <ligand>
        <name>FMN</name>
        <dbReference type="ChEBI" id="CHEBI:58210"/>
    </ligand>
</feature>
<sequence length="365" mass="38125">MQEPSFPVNLNELALAARARLDPAVAAFFDGGAADEHTLRTNADAWQQWPLWPRVLRPLAGGHTRTTLAGRELAHPIMLAPVAFQRLAHDQGEWASAVAAAAQGAGFVLATLSSVPMEDVAQAYLPDKGRGLLWFQLYWQADRGVNLALIERAEAAGFEGIVLTVDAPVQGVRDAERRAAFSLPPGIHAVHLPTANSGAPHNAAADGTYCAGVPATAPTWEDVAWLQARTRLPVWLKGVLHPADARQAQALNVAGLIVSNHGGRTLDTAPATAQALPVIAKAVGGALPLIVDGGIRRGTDVLKAIALGASAVMVGRPTVHALAVAGPMGVARMIRTLRDELEMAMALSGCQSLAEATPALVAEPA</sequence>
<dbReference type="RefSeq" id="WP_106702735.1">
    <property type="nucleotide sequence ID" value="NZ_CP027666.1"/>
</dbReference>
<feature type="binding site" evidence="7">
    <location>
        <begin position="292"/>
        <end position="296"/>
    </location>
    <ligand>
        <name>FMN</name>
        <dbReference type="ChEBI" id="CHEBI:58210"/>
    </ligand>
</feature>
<dbReference type="InterPro" id="IPR000262">
    <property type="entry name" value="FMN-dep_DH"/>
</dbReference>
<feature type="binding site" evidence="7">
    <location>
        <position position="264"/>
    </location>
    <ligand>
        <name>glyoxylate</name>
        <dbReference type="ChEBI" id="CHEBI:36655"/>
    </ligand>
</feature>
<dbReference type="PIRSF" id="PIRSF000138">
    <property type="entry name" value="Al-hdrx_acd_dh"/>
    <property type="match status" value="1"/>
</dbReference>
<feature type="binding site" evidence="7">
    <location>
        <begin position="81"/>
        <end position="83"/>
    </location>
    <ligand>
        <name>FMN</name>
        <dbReference type="ChEBI" id="CHEBI:58210"/>
    </ligand>
</feature>
<dbReference type="Gene3D" id="3.20.20.70">
    <property type="entry name" value="Aldolase class I"/>
    <property type="match status" value="1"/>
</dbReference>
<dbReference type="OrthoDB" id="9770452at2"/>
<evidence type="ECO:0000256" key="2">
    <source>
        <dbReference type="ARBA" id="ARBA00022630"/>
    </source>
</evidence>
<dbReference type="Pfam" id="PF01070">
    <property type="entry name" value="FMN_dh"/>
    <property type="match status" value="1"/>
</dbReference>
<keyword evidence="2 7" id="KW-0285">Flavoprotein</keyword>
<comment type="similarity">
    <text evidence="5">Belongs to the FMN-dependent alpha-hydroxy acid dehydrogenase family.</text>
</comment>
<keyword evidence="4" id="KW-0560">Oxidoreductase</keyword>
<feature type="active site" description="Proton acceptor" evidence="6">
    <location>
        <position position="261"/>
    </location>
</feature>
<dbReference type="InterPro" id="IPR037396">
    <property type="entry name" value="FMN_HAD"/>
</dbReference>
<feature type="binding site" evidence="7">
    <location>
        <position position="261"/>
    </location>
    <ligand>
        <name>glyoxylate</name>
        <dbReference type="ChEBI" id="CHEBI:36655"/>
    </ligand>
</feature>
<dbReference type="InterPro" id="IPR012133">
    <property type="entry name" value="Alpha-hydoxy_acid_DH_FMN"/>
</dbReference>
<gene>
    <name evidence="9" type="ORF">C6570_07945</name>
</gene>
<evidence type="ECO:0000259" key="8">
    <source>
        <dbReference type="PROSITE" id="PS51349"/>
    </source>
</evidence>
<evidence type="ECO:0000256" key="5">
    <source>
        <dbReference type="ARBA" id="ARBA00024042"/>
    </source>
</evidence>
<organism evidence="9 10">
    <name type="scientific">Ottowia oryzae</name>
    <dbReference type="NCBI Taxonomy" id="2109914"/>
    <lineage>
        <taxon>Bacteria</taxon>
        <taxon>Pseudomonadati</taxon>
        <taxon>Pseudomonadota</taxon>
        <taxon>Betaproteobacteria</taxon>
        <taxon>Burkholderiales</taxon>
        <taxon>Comamonadaceae</taxon>
        <taxon>Ottowia</taxon>
    </lineage>
</organism>
<evidence type="ECO:0000313" key="9">
    <source>
        <dbReference type="EMBL" id="AVO34180.1"/>
    </source>
</evidence>
<feature type="binding site" evidence="7">
    <location>
        <position position="138"/>
    </location>
    <ligand>
        <name>glyoxylate</name>
        <dbReference type="ChEBI" id="CHEBI:36655"/>
    </ligand>
</feature>
<protein>
    <submittedName>
        <fullName evidence="9">Alpha-hydroxy-acid oxidizing enzyme</fullName>
    </submittedName>
</protein>
<dbReference type="PANTHER" id="PTHR10578">
    <property type="entry name" value="S -2-HYDROXY-ACID OXIDASE-RELATED"/>
    <property type="match status" value="1"/>
</dbReference>
<dbReference type="PROSITE" id="PS51349">
    <property type="entry name" value="FMN_HYDROXY_ACID_DH_2"/>
    <property type="match status" value="1"/>
</dbReference>
<dbReference type="GO" id="GO:0010181">
    <property type="term" value="F:FMN binding"/>
    <property type="evidence" value="ECO:0007669"/>
    <property type="project" value="InterPro"/>
</dbReference>
<evidence type="ECO:0000256" key="4">
    <source>
        <dbReference type="ARBA" id="ARBA00023002"/>
    </source>
</evidence>
<feature type="binding site" evidence="7">
    <location>
        <position position="237"/>
    </location>
    <ligand>
        <name>FMN</name>
        <dbReference type="ChEBI" id="CHEBI:58210"/>
    </ligand>
</feature>
<evidence type="ECO:0000256" key="3">
    <source>
        <dbReference type="ARBA" id="ARBA00022643"/>
    </source>
</evidence>
<dbReference type="InterPro" id="IPR013785">
    <property type="entry name" value="Aldolase_TIM"/>
</dbReference>
<keyword evidence="10" id="KW-1185">Reference proteome</keyword>
<reference evidence="9 10" key="1">
    <citation type="submission" date="2018-03" db="EMBL/GenBank/DDBJ databases">
        <title>Genome sequencing of Ottowia sp.</title>
        <authorList>
            <person name="Kim S.-J."/>
            <person name="Heo J."/>
            <person name="Kwon S.-W."/>
        </authorList>
    </citation>
    <scope>NUCLEOTIDE SEQUENCE [LARGE SCALE GENOMIC DNA]</scope>
    <source>
        <strain evidence="9 10">KADR8-3</strain>
    </source>
</reference>
<feature type="domain" description="FMN hydroxy acid dehydrogenase" evidence="8">
    <location>
        <begin position="2"/>
        <end position="365"/>
    </location>
</feature>
<feature type="binding site" evidence="7">
    <location>
        <begin position="315"/>
        <end position="316"/>
    </location>
    <ligand>
        <name>FMN</name>
        <dbReference type="ChEBI" id="CHEBI:58210"/>
    </ligand>
</feature>
<dbReference type="CDD" id="cd02809">
    <property type="entry name" value="alpha_hydroxyacid_oxid_FMN"/>
    <property type="match status" value="1"/>
</dbReference>
<comment type="cofactor">
    <cofactor evidence="1">
        <name>FMN</name>
        <dbReference type="ChEBI" id="CHEBI:58210"/>
    </cofactor>
</comment>
<feature type="binding site" evidence="7">
    <location>
        <position position="259"/>
    </location>
    <ligand>
        <name>FMN</name>
        <dbReference type="ChEBI" id="CHEBI:58210"/>
    </ligand>
</feature>
<dbReference type="PANTHER" id="PTHR10578:SF107">
    <property type="entry name" value="2-HYDROXYACID OXIDASE 1"/>
    <property type="match status" value="1"/>
</dbReference>
<dbReference type="SUPFAM" id="SSF51395">
    <property type="entry name" value="FMN-linked oxidoreductases"/>
    <property type="match status" value="1"/>
</dbReference>
<proteinExistence type="inferred from homology"/>
<feature type="binding site" evidence="7">
    <location>
        <position position="164"/>
    </location>
    <ligand>
        <name>FMN</name>
        <dbReference type="ChEBI" id="CHEBI:58210"/>
    </ligand>
</feature>
<keyword evidence="3 7" id="KW-0288">FMN</keyword>
<evidence type="ECO:0000256" key="1">
    <source>
        <dbReference type="ARBA" id="ARBA00001917"/>
    </source>
</evidence>
<evidence type="ECO:0000256" key="7">
    <source>
        <dbReference type="PIRSR" id="PIRSR000138-2"/>
    </source>
</evidence>
<evidence type="ECO:0000313" key="10">
    <source>
        <dbReference type="Proteomes" id="UP000239709"/>
    </source>
</evidence>
<evidence type="ECO:0000256" key="6">
    <source>
        <dbReference type="PIRSR" id="PIRSR000138-1"/>
    </source>
</evidence>
<dbReference type="Proteomes" id="UP000239709">
    <property type="component" value="Chromosome"/>
</dbReference>